<organism evidence="2 3">
    <name type="scientific">Chitinilyticum piscinae</name>
    <dbReference type="NCBI Taxonomy" id="2866724"/>
    <lineage>
        <taxon>Bacteria</taxon>
        <taxon>Pseudomonadati</taxon>
        <taxon>Pseudomonadota</taxon>
        <taxon>Betaproteobacteria</taxon>
        <taxon>Neisseriales</taxon>
        <taxon>Chitinibacteraceae</taxon>
        <taxon>Chitinilyticum</taxon>
    </lineage>
</organism>
<comment type="caution">
    <text evidence="2">The sequence shown here is derived from an EMBL/GenBank/DDBJ whole genome shotgun (WGS) entry which is preliminary data.</text>
</comment>
<dbReference type="InterPro" id="IPR001173">
    <property type="entry name" value="Glyco_trans_2-like"/>
</dbReference>
<dbReference type="AlphaFoldDB" id="A0A8J7KAW7"/>
<dbReference type="CDD" id="cd04186">
    <property type="entry name" value="GT_2_like_c"/>
    <property type="match status" value="1"/>
</dbReference>
<sequence length="330" mass="36937">MTRYFSPELSIIVVAYNSAPELPACLSAIRAAAAGVGHEILVVDNASRDDTLDLLRFESGIRLLPSAVNLGFAAGNNLAWRQARGRYLALVNPDARPDAGSLARAVRWMDAHPQVGLAGGRLLSEDGNDQPSARSFPSLLNDLLVISGLSSRFARSRFFGRVDRTWADPAEAAAVDWVPGAFAVIRCSALDEEGLFDERFFLYFEEVDLCRRLQARGFSVWYQPEWRAVHIGGVSSQRVEGEHFNRHGSQLSLWRMRSALLYYRKHHGWLGAFGASWLERLWHGLRLWRNRLQQRQGAQARCAESLALSRLLARAWQDTAGGRSSPPRPW</sequence>
<protein>
    <submittedName>
        <fullName evidence="2">Glycosyltransferase family 2 protein</fullName>
    </submittedName>
</protein>
<evidence type="ECO:0000259" key="1">
    <source>
        <dbReference type="Pfam" id="PF00535"/>
    </source>
</evidence>
<keyword evidence="3" id="KW-1185">Reference proteome</keyword>
<dbReference type="EMBL" id="JADFUA010000004">
    <property type="protein sequence ID" value="MBE9609559.1"/>
    <property type="molecule type" value="Genomic_DNA"/>
</dbReference>
<dbReference type="RefSeq" id="WP_194116080.1">
    <property type="nucleotide sequence ID" value="NZ_JADFUA010000004.1"/>
</dbReference>
<name>A0A8J7KAW7_9NEIS</name>
<dbReference type="Proteomes" id="UP000604481">
    <property type="component" value="Unassembled WGS sequence"/>
</dbReference>
<dbReference type="SUPFAM" id="SSF53448">
    <property type="entry name" value="Nucleotide-diphospho-sugar transferases"/>
    <property type="match status" value="1"/>
</dbReference>
<evidence type="ECO:0000313" key="2">
    <source>
        <dbReference type="EMBL" id="MBE9609559.1"/>
    </source>
</evidence>
<evidence type="ECO:0000313" key="3">
    <source>
        <dbReference type="Proteomes" id="UP000604481"/>
    </source>
</evidence>
<proteinExistence type="predicted"/>
<dbReference type="InterPro" id="IPR029044">
    <property type="entry name" value="Nucleotide-diphossugar_trans"/>
</dbReference>
<reference evidence="2 3" key="1">
    <citation type="submission" date="2020-10" db="EMBL/GenBank/DDBJ databases">
        <title>The genome sequence of Chitinilyticum litopenaei 4Y14.</title>
        <authorList>
            <person name="Liu Y."/>
        </authorList>
    </citation>
    <scope>NUCLEOTIDE SEQUENCE [LARGE SCALE GENOMIC DNA]</scope>
    <source>
        <strain evidence="2 3">4Y14</strain>
    </source>
</reference>
<dbReference type="Gene3D" id="3.90.550.10">
    <property type="entry name" value="Spore Coat Polysaccharide Biosynthesis Protein SpsA, Chain A"/>
    <property type="match status" value="1"/>
</dbReference>
<feature type="domain" description="Glycosyltransferase 2-like" evidence="1">
    <location>
        <begin position="10"/>
        <end position="136"/>
    </location>
</feature>
<dbReference type="Pfam" id="PF00535">
    <property type="entry name" value="Glycos_transf_2"/>
    <property type="match status" value="1"/>
</dbReference>
<accession>A0A8J7KAW7</accession>
<dbReference type="PANTHER" id="PTHR43179">
    <property type="entry name" value="RHAMNOSYLTRANSFERASE WBBL"/>
    <property type="match status" value="1"/>
</dbReference>
<gene>
    <name evidence="2" type="ORF">INR99_09355</name>
</gene>
<dbReference type="PANTHER" id="PTHR43179:SF7">
    <property type="entry name" value="RHAMNOSYLTRANSFERASE WBBL"/>
    <property type="match status" value="1"/>
</dbReference>